<comment type="caution">
    <text evidence="3">The sequence shown here is derived from an EMBL/GenBank/DDBJ whole genome shotgun (WGS) entry which is preliminary data.</text>
</comment>
<name>A0A445BBU2_ARAHY</name>
<keyword evidence="4" id="KW-1185">Reference proteome</keyword>
<accession>A0A445BBU2</accession>
<reference evidence="3 4" key="1">
    <citation type="submission" date="2019-01" db="EMBL/GenBank/DDBJ databases">
        <title>Sequencing of cultivated peanut Arachis hypogaea provides insights into genome evolution and oil improvement.</title>
        <authorList>
            <person name="Chen X."/>
        </authorList>
    </citation>
    <scope>NUCLEOTIDE SEQUENCE [LARGE SCALE GENOMIC DNA]</scope>
    <source>
        <strain evidence="4">cv. Fuhuasheng</strain>
        <tissue evidence="3">Leaves</tissue>
    </source>
</reference>
<dbReference type="InterPro" id="IPR057499">
    <property type="entry name" value="Kelch_FKB95"/>
</dbReference>
<dbReference type="Gene3D" id="2.120.10.80">
    <property type="entry name" value="Kelch-type beta propeller"/>
    <property type="match status" value="1"/>
</dbReference>
<dbReference type="Pfam" id="PF25210">
    <property type="entry name" value="Kelch_FKB95"/>
    <property type="match status" value="1"/>
</dbReference>
<evidence type="ECO:0000256" key="1">
    <source>
        <dbReference type="SAM" id="MobiDB-lite"/>
    </source>
</evidence>
<dbReference type="SUPFAM" id="SSF117281">
    <property type="entry name" value="Kelch motif"/>
    <property type="match status" value="1"/>
</dbReference>
<feature type="region of interest" description="Disordered" evidence="1">
    <location>
        <begin position="1"/>
        <end position="27"/>
    </location>
</feature>
<dbReference type="PANTHER" id="PTHR24414">
    <property type="entry name" value="F-BOX/KELCH-REPEAT PROTEIN SKIP4"/>
    <property type="match status" value="1"/>
</dbReference>
<dbReference type="STRING" id="3818.A0A445BBU2"/>
<gene>
    <name evidence="3" type="ORF">Ahy_A10g051167</name>
</gene>
<dbReference type="InterPro" id="IPR050354">
    <property type="entry name" value="F-box/kelch-repeat_ARATH"/>
</dbReference>
<dbReference type="CDD" id="cd22152">
    <property type="entry name" value="F-box_AtAFR-like"/>
    <property type="match status" value="1"/>
</dbReference>
<organism evidence="3 4">
    <name type="scientific">Arachis hypogaea</name>
    <name type="common">Peanut</name>
    <dbReference type="NCBI Taxonomy" id="3818"/>
    <lineage>
        <taxon>Eukaryota</taxon>
        <taxon>Viridiplantae</taxon>
        <taxon>Streptophyta</taxon>
        <taxon>Embryophyta</taxon>
        <taxon>Tracheophyta</taxon>
        <taxon>Spermatophyta</taxon>
        <taxon>Magnoliopsida</taxon>
        <taxon>eudicotyledons</taxon>
        <taxon>Gunneridae</taxon>
        <taxon>Pentapetalae</taxon>
        <taxon>rosids</taxon>
        <taxon>fabids</taxon>
        <taxon>Fabales</taxon>
        <taxon>Fabaceae</taxon>
        <taxon>Papilionoideae</taxon>
        <taxon>50 kb inversion clade</taxon>
        <taxon>dalbergioids sensu lato</taxon>
        <taxon>Dalbergieae</taxon>
        <taxon>Pterocarpus clade</taxon>
        <taxon>Arachis</taxon>
    </lineage>
</organism>
<dbReference type="InterPro" id="IPR006652">
    <property type="entry name" value="Kelch_1"/>
</dbReference>
<evidence type="ECO:0000313" key="3">
    <source>
        <dbReference type="EMBL" id="RYR36126.1"/>
    </source>
</evidence>
<evidence type="ECO:0000313" key="4">
    <source>
        <dbReference type="Proteomes" id="UP000289738"/>
    </source>
</evidence>
<feature type="compositionally biased region" description="Low complexity" evidence="1">
    <location>
        <begin position="1"/>
        <end position="12"/>
    </location>
</feature>
<proteinExistence type="predicted"/>
<feature type="domain" description="FKB95-like N-terminal Kelch" evidence="2">
    <location>
        <begin position="109"/>
        <end position="351"/>
    </location>
</feature>
<dbReference type="InterPro" id="IPR036047">
    <property type="entry name" value="F-box-like_dom_sf"/>
</dbReference>
<dbReference type="Proteomes" id="UP000289738">
    <property type="component" value="Chromosome A10"/>
</dbReference>
<sequence length="539" mass="59676">MSCLSSSASAAATRGNPKPPQEQEKQLIPALPNEVAVRCLARVPRRHYKALSQVSGPIRSLLASPIFYNAHSAFHGKQPFLYLHLHPNCGLPSQWWAFSLASPPSPSKVMPFPIPPLPSPTYQAAYAILGHHIYVIGGHLGGILSQQVWILDCRINRWRQGPSMLIPRVGASTAVADGKIYVMGGRGRQLPDIWGEVLDPAVGRWVEADYNCLNSSSGDGTDFKKNRACFTVGARVVTCDARRVDKLWLGRNGWGCFEDGFFYTLEYPDKLVGHELGDMEESVEYWGKPWAVKGLLDLPMWYSIGTRRRPKQLAGSGSNGRSLFLVWIHYWNQQYELWCSQLDLNNTKRGDDWQLSATPSSSHKIFSSFDQFTIGGSLIRFHCVRPMDQYGRLSEGSRSDPASVEAVGVVARARGWEYLEPIGQPLCQLSLTLLTWLTNSDPGSQPGVNIDSWIDRDAGVSGLDDISSEVDIMKEKGKTVDDSVPVDGECNLEIEVLLNSPPTETTEVLFVVLDGSPVHVIKKETAENLSRSAKSGYEF</sequence>
<dbReference type="AlphaFoldDB" id="A0A445BBU2"/>
<dbReference type="EMBL" id="SDMP01000010">
    <property type="protein sequence ID" value="RYR36126.1"/>
    <property type="molecule type" value="Genomic_DNA"/>
</dbReference>
<evidence type="ECO:0000259" key="2">
    <source>
        <dbReference type="Pfam" id="PF25210"/>
    </source>
</evidence>
<dbReference type="SMART" id="SM00612">
    <property type="entry name" value="Kelch"/>
    <property type="match status" value="1"/>
</dbReference>
<protein>
    <recommendedName>
        <fullName evidence="2">FKB95-like N-terminal Kelch domain-containing protein</fullName>
    </recommendedName>
</protein>
<dbReference type="PANTHER" id="PTHR24414:SF23">
    <property type="entry name" value="F-BOX_KELCH-REPEAT PROTEIN SKIP6"/>
    <property type="match status" value="1"/>
</dbReference>
<dbReference type="InterPro" id="IPR015915">
    <property type="entry name" value="Kelch-typ_b-propeller"/>
</dbReference>
<dbReference type="SUPFAM" id="SSF81383">
    <property type="entry name" value="F-box domain"/>
    <property type="match status" value="1"/>
</dbReference>